<dbReference type="PANTHER" id="PTHR30086:SF20">
    <property type="entry name" value="ARGININE EXPORTER PROTEIN ARGO-RELATED"/>
    <property type="match status" value="1"/>
</dbReference>
<feature type="transmembrane region" description="Helical" evidence="6">
    <location>
        <begin position="77"/>
        <end position="95"/>
    </location>
</feature>
<dbReference type="RefSeq" id="WP_062665130.1">
    <property type="nucleotide sequence ID" value="NZ_FIZX01000002.1"/>
</dbReference>
<evidence type="ECO:0000256" key="1">
    <source>
        <dbReference type="ARBA" id="ARBA00004651"/>
    </source>
</evidence>
<dbReference type="Pfam" id="PF01810">
    <property type="entry name" value="LysE"/>
    <property type="match status" value="1"/>
</dbReference>
<evidence type="ECO:0000256" key="5">
    <source>
        <dbReference type="ARBA" id="ARBA00023136"/>
    </source>
</evidence>
<dbReference type="EMBL" id="FIZX01000002">
    <property type="protein sequence ID" value="CZF82860.1"/>
    <property type="molecule type" value="Genomic_DNA"/>
</dbReference>
<reference evidence="8" key="1">
    <citation type="submission" date="2016-02" db="EMBL/GenBank/DDBJ databases">
        <authorList>
            <person name="Rodrigo-Torres Lidia"/>
            <person name="Arahal R.David."/>
        </authorList>
    </citation>
    <scope>NUCLEOTIDE SEQUENCE [LARGE SCALE GENOMIC DNA]</scope>
    <source>
        <strain evidence="8">CECT 9029</strain>
    </source>
</reference>
<dbReference type="STRING" id="1796497.GCE9029_03485"/>
<comment type="subcellular location">
    <subcellularLocation>
        <location evidence="1">Cell membrane</location>
        <topology evidence="1">Multi-pass membrane protein</topology>
    </subcellularLocation>
</comment>
<evidence type="ECO:0000313" key="7">
    <source>
        <dbReference type="EMBL" id="CZF82860.1"/>
    </source>
</evidence>
<keyword evidence="3 6" id="KW-0812">Transmembrane</keyword>
<keyword evidence="5 6" id="KW-0472">Membrane</keyword>
<name>A0A128F8P0_9GAMM</name>
<dbReference type="PIRSF" id="PIRSF006324">
    <property type="entry name" value="LeuE"/>
    <property type="match status" value="1"/>
</dbReference>
<evidence type="ECO:0000256" key="2">
    <source>
        <dbReference type="ARBA" id="ARBA00022475"/>
    </source>
</evidence>
<protein>
    <submittedName>
        <fullName evidence="7">Leucine efflux protein</fullName>
    </submittedName>
</protein>
<feature type="transmembrane region" description="Helical" evidence="6">
    <location>
        <begin position="115"/>
        <end position="139"/>
    </location>
</feature>
<evidence type="ECO:0000256" key="6">
    <source>
        <dbReference type="SAM" id="Phobius"/>
    </source>
</evidence>
<dbReference type="InterPro" id="IPR001123">
    <property type="entry name" value="LeuE-type"/>
</dbReference>
<evidence type="ECO:0000256" key="4">
    <source>
        <dbReference type="ARBA" id="ARBA00022989"/>
    </source>
</evidence>
<dbReference type="AlphaFoldDB" id="A0A128F8P0"/>
<gene>
    <name evidence="7" type="primary">leuE_3</name>
    <name evidence="7" type="ORF">GCE9029_03485</name>
</gene>
<sequence length="209" mass="22223">MEIQTLLLFVVASLSINLIPGQDVVYIVSNTMAGKLKMGLRAATGLGVGYFVHTFAAVFGLSAIIVNSAVAFMAVKYLGAAYLLYLGICALRNFFTGNSKINISASDAGNNVNVFKQGVMVAVLNPKVALFFLSFLPQFIDPKAASPEYQLLVLGVVFCITATLCNLSYAIVGSWLFSSAKSQRFSRVIEGTSGVLLIGLAGKIAFSKE</sequence>
<keyword evidence="4 6" id="KW-1133">Transmembrane helix</keyword>
<feature type="transmembrane region" description="Helical" evidence="6">
    <location>
        <begin position="151"/>
        <end position="176"/>
    </location>
</feature>
<dbReference type="OrthoDB" id="9804822at2"/>
<organism evidence="7 8">
    <name type="scientific">Grimontia celer</name>
    <dbReference type="NCBI Taxonomy" id="1796497"/>
    <lineage>
        <taxon>Bacteria</taxon>
        <taxon>Pseudomonadati</taxon>
        <taxon>Pseudomonadota</taxon>
        <taxon>Gammaproteobacteria</taxon>
        <taxon>Vibrionales</taxon>
        <taxon>Vibrionaceae</taxon>
        <taxon>Grimontia</taxon>
    </lineage>
</organism>
<accession>A0A128F8P0</accession>
<feature type="transmembrane region" description="Helical" evidence="6">
    <location>
        <begin position="45"/>
        <end position="65"/>
    </location>
</feature>
<feature type="transmembrane region" description="Helical" evidence="6">
    <location>
        <begin position="188"/>
        <end position="206"/>
    </location>
</feature>
<dbReference type="Proteomes" id="UP000071641">
    <property type="component" value="Unassembled WGS sequence"/>
</dbReference>
<keyword evidence="2" id="KW-1003">Cell membrane</keyword>
<proteinExistence type="predicted"/>
<dbReference type="PANTHER" id="PTHR30086">
    <property type="entry name" value="ARGININE EXPORTER PROTEIN ARGO"/>
    <property type="match status" value="1"/>
</dbReference>
<keyword evidence="8" id="KW-1185">Reference proteome</keyword>
<evidence type="ECO:0000256" key="3">
    <source>
        <dbReference type="ARBA" id="ARBA00022692"/>
    </source>
</evidence>
<dbReference type="GO" id="GO:0015171">
    <property type="term" value="F:amino acid transmembrane transporter activity"/>
    <property type="evidence" value="ECO:0007669"/>
    <property type="project" value="TreeGrafter"/>
</dbReference>
<dbReference type="GO" id="GO:0005886">
    <property type="term" value="C:plasma membrane"/>
    <property type="evidence" value="ECO:0007669"/>
    <property type="project" value="UniProtKB-SubCell"/>
</dbReference>
<evidence type="ECO:0000313" key="8">
    <source>
        <dbReference type="Proteomes" id="UP000071641"/>
    </source>
</evidence>